<evidence type="ECO:0000313" key="1">
    <source>
        <dbReference type="EMBL" id="OCK76303.1"/>
    </source>
</evidence>
<sequence>INTCYINKKNKAELLYTINSIFCWYYNATRCYIYLLNVFNLPINSNDKYNL</sequence>
<name>A0A8E2E340_9PEZI</name>
<gene>
    <name evidence="1" type="ORF">K432DRAFT_306648</name>
</gene>
<protein>
    <submittedName>
        <fullName evidence="1">Uncharacterized protein</fullName>
    </submittedName>
</protein>
<dbReference type="OrthoDB" id="3940700at2759"/>
<organism evidence="1 2">
    <name type="scientific">Lepidopterella palustris CBS 459.81</name>
    <dbReference type="NCBI Taxonomy" id="1314670"/>
    <lineage>
        <taxon>Eukaryota</taxon>
        <taxon>Fungi</taxon>
        <taxon>Dikarya</taxon>
        <taxon>Ascomycota</taxon>
        <taxon>Pezizomycotina</taxon>
        <taxon>Dothideomycetes</taxon>
        <taxon>Pleosporomycetidae</taxon>
        <taxon>Mytilinidiales</taxon>
        <taxon>Argynnaceae</taxon>
        <taxon>Lepidopterella</taxon>
    </lineage>
</organism>
<proteinExistence type="predicted"/>
<feature type="non-terminal residue" evidence="1">
    <location>
        <position position="1"/>
    </location>
</feature>
<dbReference type="EMBL" id="KV745223">
    <property type="protein sequence ID" value="OCK76303.1"/>
    <property type="molecule type" value="Genomic_DNA"/>
</dbReference>
<reference evidence="1 2" key="1">
    <citation type="journal article" date="2016" name="Nat. Commun.">
        <title>Ectomycorrhizal ecology is imprinted in the genome of the dominant symbiotic fungus Cenococcum geophilum.</title>
        <authorList>
            <consortium name="DOE Joint Genome Institute"/>
            <person name="Peter M."/>
            <person name="Kohler A."/>
            <person name="Ohm R.A."/>
            <person name="Kuo A."/>
            <person name="Krutzmann J."/>
            <person name="Morin E."/>
            <person name="Arend M."/>
            <person name="Barry K.W."/>
            <person name="Binder M."/>
            <person name="Choi C."/>
            <person name="Clum A."/>
            <person name="Copeland A."/>
            <person name="Grisel N."/>
            <person name="Haridas S."/>
            <person name="Kipfer T."/>
            <person name="LaButti K."/>
            <person name="Lindquist E."/>
            <person name="Lipzen A."/>
            <person name="Maire R."/>
            <person name="Meier B."/>
            <person name="Mihaltcheva S."/>
            <person name="Molinier V."/>
            <person name="Murat C."/>
            <person name="Poggeler S."/>
            <person name="Quandt C.A."/>
            <person name="Sperisen C."/>
            <person name="Tritt A."/>
            <person name="Tisserant E."/>
            <person name="Crous P.W."/>
            <person name="Henrissat B."/>
            <person name="Nehls U."/>
            <person name="Egli S."/>
            <person name="Spatafora J.W."/>
            <person name="Grigoriev I.V."/>
            <person name="Martin F.M."/>
        </authorList>
    </citation>
    <scope>NUCLEOTIDE SEQUENCE [LARGE SCALE GENOMIC DNA]</scope>
    <source>
        <strain evidence="1 2">CBS 459.81</strain>
    </source>
</reference>
<accession>A0A8E2E340</accession>
<dbReference type="Proteomes" id="UP000250266">
    <property type="component" value="Unassembled WGS sequence"/>
</dbReference>
<evidence type="ECO:0000313" key="2">
    <source>
        <dbReference type="Proteomes" id="UP000250266"/>
    </source>
</evidence>
<dbReference type="AlphaFoldDB" id="A0A8E2E340"/>
<keyword evidence="2" id="KW-1185">Reference proteome</keyword>